<dbReference type="GO" id="GO:0016765">
    <property type="term" value="F:transferase activity, transferring alkyl or aryl (other than methyl) groups"/>
    <property type="evidence" value="ECO:0007669"/>
    <property type="project" value="InterPro"/>
</dbReference>
<feature type="transmembrane region" description="Helical" evidence="5">
    <location>
        <begin position="100"/>
        <end position="117"/>
    </location>
</feature>
<evidence type="ECO:0000256" key="4">
    <source>
        <dbReference type="ARBA" id="ARBA00023136"/>
    </source>
</evidence>
<evidence type="ECO:0000313" key="7">
    <source>
        <dbReference type="Proteomes" id="UP000019335"/>
    </source>
</evidence>
<gene>
    <name evidence="6" type="ORF">Naga_101224g2</name>
</gene>
<dbReference type="InterPro" id="IPR050475">
    <property type="entry name" value="Prenyltransferase_related"/>
</dbReference>
<dbReference type="InterPro" id="IPR000537">
    <property type="entry name" value="UbiA_prenyltransferase"/>
</dbReference>
<dbReference type="Proteomes" id="UP000019335">
    <property type="component" value="Chromosome 6"/>
</dbReference>
<evidence type="ECO:0000256" key="2">
    <source>
        <dbReference type="ARBA" id="ARBA00022692"/>
    </source>
</evidence>
<evidence type="ECO:0000256" key="3">
    <source>
        <dbReference type="ARBA" id="ARBA00022989"/>
    </source>
</evidence>
<protein>
    <submittedName>
        <fullName evidence="6">Chlorophyll synthase</fullName>
    </submittedName>
</protein>
<dbReference type="PANTHER" id="PTHR42723">
    <property type="entry name" value="CHLOROPHYLL SYNTHASE"/>
    <property type="match status" value="1"/>
</dbReference>
<keyword evidence="7" id="KW-1185">Reference proteome</keyword>
<reference evidence="6 7" key="1">
    <citation type="journal article" date="2014" name="Mol. Plant">
        <title>Chromosome Scale Genome Assembly and Transcriptome Profiling of Nannochloropsis gaditana in Nitrogen Depletion.</title>
        <authorList>
            <person name="Corteggiani Carpinelli E."/>
            <person name="Telatin A."/>
            <person name="Vitulo N."/>
            <person name="Forcato C."/>
            <person name="D'Angelo M."/>
            <person name="Schiavon R."/>
            <person name="Vezzi A."/>
            <person name="Giacometti G.M."/>
            <person name="Morosinotto T."/>
            <person name="Valle G."/>
        </authorList>
    </citation>
    <scope>NUCLEOTIDE SEQUENCE [LARGE SCALE GENOMIC DNA]</scope>
    <source>
        <strain evidence="6 7">B-31</strain>
    </source>
</reference>
<evidence type="ECO:0000256" key="1">
    <source>
        <dbReference type="ARBA" id="ARBA00004141"/>
    </source>
</evidence>
<dbReference type="Gene3D" id="1.20.120.1780">
    <property type="entry name" value="UbiA prenyltransferase"/>
    <property type="match status" value="1"/>
</dbReference>
<proteinExistence type="predicted"/>
<name>W7TL46_9STRA</name>
<dbReference type="OrthoDB" id="434972at2759"/>
<dbReference type="GO" id="GO:0016020">
    <property type="term" value="C:membrane"/>
    <property type="evidence" value="ECO:0007669"/>
    <property type="project" value="UniProtKB-SubCell"/>
</dbReference>
<keyword evidence="3 5" id="KW-1133">Transmembrane helix</keyword>
<organism evidence="6 7">
    <name type="scientific">Nannochloropsis gaditana</name>
    <dbReference type="NCBI Taxonomy" id="72520"/>
    <lineage>
        <taxon>Eukaryota</taxon>
        <taxon>Sar</taxon>
        <taxon>Stramenopiles</taxon>
        <taxon>Ochrophyta</taxon>
        <taxon>Eustigmatophyceae</taxon>
        <taxon>Eustigmatales</taxon>
        <taxon>Monodopsidaceae</taxon>
        <taxon>Nannochloropsis</taxon>
    </lineage>
</organism>
<dbReference type="AlphaFoldDB" id="W7TL46"/>
<comment type="subcellular location">
    <subcellularLocation>
        <location evidence="1">Membrane</location>
        <topology evidence="1">Multi-pass membrane protein</topology>
    </subcellularLocation>
</comment>
<dbReference type="EMBL" id="AZIL01000375">
    <property type="protein sequence ID" value="EWM27825.1"/>
    <property type="molecule type" value="Genomic_DNA"/>
</dbReference>
<sequence length="146" mass="15860">MVVSGDLAGLGIAIVNDFKSIEGDRAMGLQSLPVAFGIDAAKWICVGTIDVTQLGVAGYLAYIGETAYALALLGLILPQIFFQFKYFLKDPIEYDVKYQASAQPFLVLGILTTALAVDKRRGDRKPIYDTGRAPREAIVSLMTRRA</sequence>
<dbReference type="PANTHER" id="PTHR42723:SF1">
    <property type="entry name" value="CHLOROPHYLL SYNTHASE, CHLOROPLASTIC"/>
    <property type="match status" value="1"/>
</dbReference>
<comment type="caution">
    <text evidence="6">The sequence shown here is derived from an EMBL/GenBank/DDBJ whole genome shotgun (WGS) entry which is preliminary data.</text>
</comment>
<feature type="transmembrane region" description="Helical" evidence="5">
    <location>
        <begin position="67"/>
        <end position="88"/>
    </location>
</feature>
<evidence type="ECO:0000256" key="5">
    <source>
        <dbReference type="SAM" id="Phobius"/>
    </source>
</evidence>
<keyword evidence="4 5" id="KW-0472">Membrane</keyword>
<keyword evidence="2 5" id="KW-0812">Transmembrane</keyword>
<dbReference type="Pfam" id="PF01040">
    <property type="entry name" value="UbiA"/>
    <property type="match status" value="1"/>
</dbReference>
<accession>W7TL46</accession>
<evidence type="ECO:0000313" key="6">
    <source>
        <dbReference type="EMBL" id="EWM27825.1"/>
    </source>
</evidence>